<protein>
    <recommendedName>
        <fullName evidence="3">6-bladed beta-propeller</fullName>
    </recommendedName>
</protein>
<dbReference type="RefSeq" id="WP_118261281.1">
    <property type="nucleotide sequence ID" value="NZ_CALBWO010000008.1"/>
</dbReference>
<proteinExistence type="predicted"/>
<dbReference type="SUPFAM" id="SSF50969">
    <property type="entry name" value="YVTN repeat-like/Quinoprotein amine dehydrogenase"/>
    <property type="match status" value="1"/>
</dbReference>
<gene>
    <name evidence="1" type="ORF">DWW18_16875</name>
</gene>
<accession>A0A412WW02</accession>
<dbReference type="AlphaFoldDB" id="A0A412WW02"/>
<reference evidence="1 2" key="1">
    <citation type="submission" date="2018-08" db="EMBL/GenBank/DDBJ databases">
        <title>A genome reference for cultivated species of the human gut microbiota.</title>
        <authorList>
            <person name="Zou Y."/>
            <person name="Xue W."/>
            <person name="Luo G."/>
        </authorList>
    </citation>
    <scope>NUCLEOTIDE SEQUENCE [LARGE SCALE GENOMIC DNA]</scope>
    <source>
        <strain evidence="1 2">AF14-49</strain>
    </source>
</reference>
<comment type="caution">
    <text evidence="1">The sequence shown here is derived from an EMBL/GenBank/DDBJ whole genome shotgun (WGS) entry which is preliminary data.</text>
</comment>
<dbReference type="STRING" id="1121130.GCA_000519105_03560"/>
<evidence type="ECO:0008006" key="3">
    <source>
        <dbReference type="Google" id="ProtNLM"/>
    </source>
</evidence>
<name>A0A412WW02_9BACT</name>
<dbReference type="EMBL" id="QRZA01000030">
    <property type="protein sequence ID" value="RGV31592.1"/>
    <property type="molecule type" value="Genomic_DNA"/>
</dbReference>
<sequence length="352" mass="39800">MKKTAFIIIALLLAFGCSDEKHEVPKEDNPLFSTSRAISLNQLGETINLEKIGIYNPTKVIKKDSLLIVLDLNGLNKISIYQENGKLLGSYLPTGMGADRGLYILTMNLDNKGILSAYDFGNDRLVEFDLNHFGQPEFGPKFIDMPKDKKHLCVAKSGTTIISTGMFDEGRYGLMNNNSEEYFLSYPEIPSYRTINDTLRSALFASNIIKIKPDGTKFVCANMQSGIIDFCSLIPCTNITRVAELNLYSPKATVKNMRRTPVAYSTDNLFGFCDIEVTDEYIYALYSGRSYRKYKDQIVYGERIVVFDWEGNHVHTYLLRNPFTSISFNKEENAIYGLTNNPNSVLIKYTLD</sequence>
<organism evidence="1 2">
    <name type="scientific">Butyricimonas virosa</name>
    <dbReference type="NCBI Taxonomy" id="544645"/>
    <lineage>
        <taxon>Bacteria</taxon>
        <taxon>Pseudomonadati</taxon>
        <taxon>Bacteroidota</taxon>
        <taxon>Bacteroidia</taxon>
        <taxon>Bacteroidales</taxon>
        <taxon>Odoribacteraceae</taxon>
        <taxon>Butyricimonas</taxon>
    </lineage>
</organism>
<dbReference type="InterPro" id="IPR011044">
    <property type="entry name" value="Quino_amine_DH_bsu"/>
</dbReference>
<evidence type="ECO:0000313" key="2">
    <source>
        <dbReference type="Proteomes" id="UP000283589"/>
    </source>
</evidence>
<evidence type="ECO:0000313" key="1">
    <source>
        <dbReference type="EMBL" id="RGV31592.1"/>
    </source>
</evidence>
<dbReference type="Pfam" id="PF15869">
    <property type="entry name" value="TolB_like"/>
    <property type="match status" value="1"/>
</dbReference>
<dbReference type="Proteomes" id="UP000283589">
    <property type="component" value="Unassembled WGS sequence"/>
</dbReference>
<dbReference type="PROSITE" id="PS51257">
    <property type="entry name" value="PROKAR_LIPOPROTEIN"/>
    <property type="match status" value="1"/>
</dbReference>